<evidence type="ECO:0000313" key="6">
    <source>
        <dbReference type="Proteomes" id="UP000290365"/>
    </source>
</evidence>
<dbReference type="OrthoDB" id="9808398at2"/>
<dbReference type="Pfam" id="PF00561">
    <property type="entry name" value="Abhydrolase_1"/>
    <property type="match status" value="1"/>
</dbReference>
<dbReference type="UniPathway" id="UPA00079"/>
<name>A0A4P6JTU2_KTERU</name>
<dbReference type="InterPro" id="IPR000073">
    <property type="entry name" value="AB_hydrolase_1"/>
</dbReference>
<dbReference type="RefSeq" id="WP_129890061.1">
    <property type="nucleotide sequence ID" value="NZ_CP035758.1"/>
</dbReference>
<keyword evidence="1 3" id="KW-0474">Menaquinone biosynthesis</keyword>
<dbReference type="AlphaFoldDB" id="A0A4P6JTU2"/>
<reference evidence="5 6" key="1">
    <citation type="submission" date="2019-01" db="EMBL/GenBank/DDBJ databases">
        <title>Ktedonosporobacter rubrisoli SCAWS-G2.</title>
        <authorList>
            <person name="Huang Y."/>
            <person name="Yan B."/>
        </authorList>
    </citation>
    <scope>NUCLEOTIDE SEQUENCE [LARGE SCALE GENOMIC DNA]</scope>
    <source>
        <strain evidence="5 6">SCAWS-G2</strain>
    </source>
</reference>
<evidence type="ECO:0000313" key="5">
    <source>
        <dbReference type="EMBL" id="QBD79008.1"/>
    </source>
</evidence>
<sequence length="279" mass="30332">MRTQRLKIHGQHFGAVVCDGRQNDKGGTLVLLHGFTGSAAGWGELLTAFSTSGLRVIALDMLGHGLSDAPKEVERYSMEHCQADIIAVLQELGVSPGTAILLGYSMGGRIALYCAFSDFFRALVLESASAGLATAEEREQRQRSDAALAERIERIGIEAFVAYWEQIPLFASQKNLPAERRASLHAQRLNNRPQGLANSLRGIGTGVQPALHERLSELDLPVLLITGALDPKFYTIARLMAQRLPQAQLHIVAGTGHTVHLEQPGTFVQLVQDFCTTVL</sequence>
<dbReference type="PANTHER" id="PTHR42916:SF1">
    <property type="entry name" value="PROTEIN PHYLLO, CHLOROPLASTIC"/>
    <property type="match status" value="1"/>
</dbReference>
<dbReference type="EMBL" id="CP035758">
    <property type="protein sequence ID" value="QBD79008.1"/>
    <property type="molecule type" value="Genomic_DNA"/>
</dbReference>
<dbReference type="Gene3D" id="3.40.50.1820">
    <property type="entry name" value="alpha/beta hydrolase"/>
    <property type="match status" value="1"/>
</dbReference>
<proteinExistence type="inferred from homology"/>
<dbReference type="PRINTS" id="PR00111">
    <property type="entry name" value="ABHYDROLASE"/>
</dbReference>
<evidence type="ECO:0000256" key="3">
    <source>
        <dbReference type="HAMAP-Rule" id="MF_01660"/>
    </source>
</evidence>
<dbReference type="InterPro" id="IPR022485">
    <property type="entry name" value="SHCHC_synthase_MenH"/>
</dbReference>
<dbReference type="SUPFAM" id="SSF53474">
    <property type="entry name" value="alpha/beta-Hydrolases"/>
    <property type="match status" value="1"/>
</dbReference>
<dbReference type="GO" id="GO:0070205">
    <property type="term" value="F:2-succinyl-6-hydroxy-2,4-cyclohexadiene-1-carboxylate synthase activity"/>
    <property type="evidence" value="ECO:0007669"/>
    <property type="project" value="UniProtKB-UniRule"/>
</dbReference>
<comment type="pathway">
    <text evidence="3">Quinol/quinone metabolism; menaquinone biosynthesis.</text>
</comment>
<dbReference type="UniPathway" id="UPA01057">
    <property type="reaction ID" value="UER00900"/>
</dbReference>
<dbReference type="PRINTS" id="PR00412">
    <property type="entry name" value="EPOXHYDRLASE"/>
</dbReference>
<dbReference type="GO" id="GO:0009234">
    <property type="term" value="P:menaquinone biosynthetic process"/>
    <property type="evidence" value="ECO:0007669"/>
    <property type="project" value="UniProtKB-UniRule"/>
</dbReference>
<dbReference type="InterPro" id="IPR029058">
    <property type="entry name" value="AB_hydrolase_fold"/>
</dbReference>
<dbReference type="InterPro" id="IPR000639">
    <property type="entry name" value="Epox_hydrolase-like"/>
</dbReference>
<dbReference type="PANTHER" id="PTHR42916">
    <property type="entry name" value="2-SUCCINYL-5-ENOLPYRUVYL-6-HYDROXY-3-CYCLOHEXENE-1-CARBOXYLATE SYNTHASE"/>
    <property type="match status" value="1"/>
</dbReference>
<gene>
    <name evidence="3 5" type="primary">menH</name>
    <name evidence="5" type="ORF">EPA93_24685</name>
</gene>
<dbReference type="NCBIfam" id="TIGR03695">
    <property type="entry name" value="menH_SHCHC"/>
    <property type="match status" value="1"/>
</dbReference>
<evidence type="ECO:0000256" key="1">
    <source>
        <dbReference type="ARBA" id="ARBA00022428"/>
    </source>
</evidence>
<evidence type="ECO:0000259" key="4">
    <source>
        <dbReference type="Pfam" id="PF00561"/>
    </source>
</evidence>
<dbReference type="KEGG" id="kbs:EPA93_24685"/>
<comment type="catalytic activity">
    <reaction evidence="3">
        <text>5-enolpyruvoyl-6-hydroxy-2-succinyl-cyclohex-3-ene-1-carboxylate = (1R,6R)-6-hydroxy-2-succinyl-cyclohexa-2,4-diene-1-carboxylate + pyruvate</text>
        <dbReference type="Rhea" id="RHEA:25597"/>
        <dbReference type="ChEBI" id="CHEBI:15361"/>
        <dbReference type="ChEBI" id="CHEBI:58689"/>
        <dbReference type="ChEBI" id="CHEBI:58818"/>
        <dbReference type="EC" id="4.2.99.20"/>
    </reaction>
</comment>
<dbReference type="EC" id="4.2.99.20" evidence="3"/>
<evidence type="ECO:0000256" key="2">
    <source>
        <dbReference type="ARBA" id="ARBA00023239"/>
    </source>
</evidence>
<comment type="function">
    <text evidence="3">Catalyzes a proton abstraction reaction that results in 2,5-elimination of pyruvate from 2-succinyl-5-enolpyruvyl-6-hydroxy-3-cyclohexene-1-carboxylate (SEPHCHC) and the formation of 2-succinyl-6-hydroxy-2,4-cyclohexadiene-1-carboxylate (SHCHC).</text>
</comment>
<accession>A0A4P6JTU2</accession>
<feature type="domain" description="AB hydrolase-1" evidence="4">
    <location>
        <begin position="28"/>
        <end position="264"/>
    </location>
</feature>
<keyword evidence="2 3" id="KW-0456">Lyase</keyword>
<comment type="subunit">
    <text evidence="3">Monomer.</text>
</comment>
<comment type="pathway">
    <text evidence="3">Quinol/quinone metabolism; 1,4-dihydroxy-2-naphthoate biosynthesis; 1,4-dihydroxy-2-naphthoate from chorismate: step 3/7.</text>
</comment>
<dbReference type="HAMAP" id="MF_01660">
    <property type="entry name" value="MenH"/>
    <property type="match status" value="1"/>
</dbReference>
<comment type="similarity">
    <text evidence="3">Belongs to the AB hydrolase superfamily. MenH family.</text>
</comment>
<protein>
    <recommendedName>
        <fullName evidence="3">Putative 2-succinyl-6-hydroxy-2,4-cyclohexadiene-1-carboxylate synthase</fullName>
        <shortName evidence="3">SHCHC synthase</shortName>
        <ecNumber evidence="3">4.2.99.20</ecNumber>
    </recommendedName>
</protein>
<keyword evidence="6" id="KW-1185">Reference proteome</keyword>
<organism evidence="5 6">
    <name type="scientific">Ktedonosporobacter rubrisoli</name>
    <dbReference type="NCBI Taxonomy" id="2509675"/>
    <lineage>
        <taxon>Bacteria</taxon>
        <taxon>Bacillati</taxon>
        <taxon>Chloroflexota</taxon>
        <taxon>Ktedonobacteria</taxon>
        <taxon>Ktedonobacterales</taxon>
        <taxon>Ktedonosporobacteraceae</taxon>
        <taxon>Ktedonosporobacter</taxon>
    </lineage>
</organism>
<dbReference type="Proteomes" id="UP000290365">
    <property type="component" value="Chromosome"/>
</dbReference>